<evidence type="ECO:0000313" key="7">
    <source>
        <dbReference type="EMBL" id="TQF06342.1"/>
    </source>
</evidence>
<evidence type="ECO:0000256" key="5">
    <source>
        <dbReference type="SAM" id="Phobius"/>
    </source>
</evidence>
<feature type="transmembrane region" description="Helical" evidence="5">
    <location>
        <begin position="32"/>
        <end position="53"/>
    </location>
</feature>
<keyword evidence="3 5" id="KW-1133">Transmembrane helix</keyword>
<organism evidence="7 8">
    <name type="scientific">Kitasatospora acidiphila</name>
    <dbReference type="NCBI Taxonomy" id="2567942"/>
    <lineage>
        <taxon>Bacteria</taxon>
        <taxon>Bacillati</taxon>
        <taxon>Actinomycetota</taxon>
        <taxon>Actinomycetes</taxon>
        <taxon>Kitasatosporales</taxon>
        <taxon>Streptomycetaceae</taxon>
        <taxon>Kitasatospora</taxon>
    </lineage>
</organism>
<feature type="transmembrane region" description="Helical" evidence="5">
    <location>
        <begin position="84"/>
        <end position="106"/>
    </location>
</feature>
<dbReference type="EMBL" id="VIGB01000003">
    <property type="protein sequence ID" value="TQF06342.1"/>
    <property type="molecule type" value="Genomic_DNA"/>
</dbReference>
<dbReference type="InterPro" id="IPR049453">
    <property type="entry name" value="Memb_transporter_dom"/>
</dbReference>
<sequence length="573" mass="59333">MPPFAAPAGGWRRALVRVLSPRGALALHRVEGAALFALRAALAMALPALPLVLSGHADLAVYAMLGAFTTTFGRNLPYRRRGPVLAVVALAMTACVAGGSALAAAAHPHAGGLGAALVVLAMAAVAGLAKFACDAARLGGLGAVMLLFSFAVAANGSPDPAELLPQIAAAALGAALAWALAMAGRLVSPEHPQRLAVAAALHAVADLLDGSGNRARATVAVLQAYQSLGSAPPTAAARSDERPGLCLHLADLSWSLLIGSARRPRTDFAALAPYLRRQARLLADWRRRAPALLPQLSVPVTAARAHWSRASADPGTRSAAELRAAELLTGRQRSHHSRLAVLVVPALRMVLGAGIAGALALALDLGHGYWAAISAAAVLHSVDVRTAAQRAVQRTLGTAAGLAIALAVLALHPTATWLVLVIVALEFLLEYLVARNYGLGVVFLTPLALLLSDLASPTSTERLLHDRALGSVLGITVGLLCALLVVHDQAAVRVQRALAACREATDRAEQALTHRTEQQLPAIQADLASAVVELRAADSAAAGELWPAEIDPARLAAAEQRAYLLLERLSRQR</sequence>
<evidence type="ECO:0000256" key="3">
    <source>
        <dbReference type="ARBA" id="ARBA00022989"/>
    </source>
</evidence>
<comment type="caution">
    <text evidence="7">The sequence shown here is derived from an EMBL/GenBank/DDBJ whole genome shotgun (WGS) entry which is preliminary data.</text>
</comment>
<keyword evidence="8" id="KW-1185">Reference proteome</keyword>
<evidence type="ECO:0000256" key="2">
    <source>
        <dbReference type="ARBA" id="ARBA00022692"/>
    </source>
</evidence>
<comment type="subcellular location">
    <subcellularLocation>
        <location evidence="1">Membrane</location>
        <topology evidence="1">Multi-pass membrane protein</topology>
    </subcellularLocation>
</comment>
<reference evidence="7 8" key="1">
    <citation type="submission" date="2019-06" db="EMBL/GenBank/DDBJ databases">
        <title>Description of Kitasatospora acidophila sp. nov. isolated from pine grove soil, and reclassification of Streptomyces novaecaesareae to Kitasatospora novaeceasareae comb. nov.</title>
        <authorList>
            <person name="Kim M.J."/>
        </authorList>
    </citation>
    <scope>NUCLEOTIDE SEQUENCE [LARGE SCALE GENOMIC DNA]</scope>
    <source>
        <strain evidence="7 8">MMS16-CNU292</strain>
    </source>
</reference>
<dbReference type="GO" id="GO:0016020">
    <property type="term" value="C:membrane"/>
    <property type="evidence" value="ECO:0007669"/>
    <property type="project" value="UniProtKB-SubCell"/>
</dbReference>
<name>A0A540WBK5_9ACTN</name>
<dbReference type="Pfam" id="PF13515">
    <property type="entry name" value="FUSC_2"/>
    <property type="match status" value="1"/>
</dbReference>
<keyword evidence="2 5" id="KW-0812">Transmembrane</keyword>
<evidence type="ECO:0000256" key="1">
    <source>
        <dbReference type="ARBA" id="ARBA00004141"/>
    </source>
</evidence>
<dbReference type="AlphaFoldDB" id="A0A540WBK5"/>
<feature type="transmembrane region" description="Helical" evidence="5">
    <location>
        <begin position="112"/>
        <end position="131"/>
    </location>
</feature>
<feature type="transmembrane region" description="Helical" evidence="5">
    <location>
        <begin position="468"/>
        <end position="486"/>
    </location>
</feature>
<gene>
    <name evidence="7" type="ORF">E6W39_34215</name>
</gene>
<feature type="transmembrane region" description="Helical" evidence="5">
    <location>
        <begin position="163"/>
        <end position="184"/>
    </location>
</feature>
<proteinExistence type="predicted"/>
<dbReference type="Proteomes" id="UP000319103">
    <property type="component" value="Unassembled WGS sequence"/>
</dbReference>
<dbReference type="RefSeq" id="WP_141636774.1">
    <property type="nucleotide sequence ID" value="NZ_VIGB01000003.1"/>
</dbReference>
<evidence type="ECO:0000259" key="6">
    <source>
        <dbReference type="Pfam" id="PF13515"/>
    </source>
</evidence>
<feature type="transmembrane region" description="Helical" evidence="5">
    <location>
        <begin position="339"/>
        <end position="363"/>
    </location>
</feature>
<feature type="transmembrane region" description="Helical" evidence="5">
    <location>
        <begin position="400"/>
        <end position="425"/>
    </location>
</feature>
<feature type="domain" description="Integral membrane bound transporter" evidence="6">
    <location>
        <begin position="355"/>
        <end position="481"/>
    </location>
</feature>
<protein>
    <submittedName>
        <fullName evidence="7">FUSC family protein</fullName>
    </submittedName>
</protein>
<feature type="transmembrane region" description="Helical" evidence="5">
    <location>
        <begin position="138"/>
        <end position="157"/>
    </location>
</feature>
<accession>A0A540WBK5</accession>
<dbReference type="OrthoDB" id="3874312at2"/>
<evidence type="ECO:0000256" key="4">
    <source>
        <dbReference type="ARBA" id="ARBA00023136"/>
    </source>
</evidence>
<feature type="transmembrane region" description="Helical" evidence="5">
    <location>
        <begin position="437"/>
        <end position="456"/>
    </location>
</feature>
<evidence type="ECO:0000313" key="8">
    <source>
        <dbReference type="Proteomes" id="UP000319103"/>
    </source>
</evidence>
<keyword evidence="4 5" id="KW-0472">Membrane</keyword>